<gene>
    <name evidence="1" type="ORF">MRATA1EN22A_LOCUS8826</name>
</gene>
<reference evidence="1" key="1">
    <citation type="submission" date="2023-05" db="EMBL/GenBank/DDBJ databases">
        <authorList>
            <consortium name="ELIXIR-Norway"/>
        </authorList>
    </citation>
    <scope>NUCLEOTIDE SEQUENCE</scope>
</reference>
<dbReference type="EMBL" id="OX596086">
    <property type="protein sequence ID" value="CAM9883959.1"/>
    <property type="molecule type" value="Genomic_DNA"/>
</dbReference>
<name>A0AC59YQC0_RANTA</name>
<reference evidence="1" key="2">
    <citation type="submission" date="2025-03" db="EMBL/GenBank/DDBJ databases">
        <authorList>
            <consortium name="ELIXIR-Norway"/>
            <consortium name="Elixir Norway"/>
        </authorList>
    </citation>
    <scope>NUCLEOTIDE SEQUENCE</scope>
</reference>
<organism evidence="1 2">
    <name type="scientific">Rangifer tarandus platyrhynchus</name>
    <name type="common">Svalbard reindeer</name>
    <dbReference type="NCBI Taxonomy" id="3082113"/>
    <lineage>
        <taxon>Eukaryota</taxon>
        <taxon>Metazoa</taxon>
        <taxon>Chordata</taxon>
        <taxon>Craniata</taxon>
        <taxon>Vertebrata</taxon>
        <taxon>Euteleostomi</taxon>
        <taxon>Mammalia</taxon>
        <taxon>Eutheria</taxon>
        <taxon>Laurasiatheria</taxon>
        <taxon>Artiodactyla</taxon>
        <taxon>Ruminantia</taxon>
        <taxon>Pecora</taxon>
        <taxon>Cervidae</taxon>
        <taxon>Odocoileinae</taxon>
        <taxon>Rangifer</taxon>
    </lineage>
</organism>
<proteinExistence type="predicted"/>
<evidence type="ECO:0000313" key="1">
    <source>
        <dbReference type="EMBL" id="CAM9883959.1"/>
    </source>
</evidence>
<protein>
    <submittedName>
        <fullName evidence="1">Uncharacterized protein</fullName>
    </submittedName>
</protein>
<accession>A0AC59YQC0</accession>
<dbReference type="Proteomes" id="UP001162501">
    <property type="component" value="Chromosome 2"/>
</dbReference>
<sequence>MPLPPPFFTEGLHPESSSRETNSRFPRKAEEQRVSALPERSHPGQGHFSMSSVAPGQPVLHTLSLPGAVRRLRPCSFCRDTTPVLQDALNRQLPDFVLQDAVPHLRRPHYLRLHTHASDGAGPMQGHPCQSSRLPTCLLVSCGHPASTHTTDMQLREDGEATPVAASPHHFLRSPAPGPRCSEPKKGSERRHLGMLEVASIHQTVDAEALCQVQSRKTPVRRPRVEKTGSRAAAGDWSSGQWGPGPVVCTDSGSISNAQVASGVSCKDACHGGGQSKQKGLEPTAGSPEALGALSVCVHLCGC</sequence>
<evidence type="ECO:0000313" key="2">
    <source>
        <dbReference type="Proteomes" id="UP001162501"/>
    </source>
</evidence>